<feature type="transmembrane region" description="Helical" evidence="6">
    <location>
        <begin position="331"/>
        <end position="352"/>
    </location>
</feature>
<comment type="subcellular location">
    <subcellularLocation>
        <location evidence="1">Cell membrane</location>
        <topology evidence="1">Multi-pass membrane protein</topology>
    </subcellularLocation>
</comment>
<dbReference type="InterPro" id="IPR050833">
    <property type="entry name" value="Poly_Biosynth_Transport"/>
</dbReference>
<dbReference type="PANTHER" id="PTHR30250:SF26">
    <property type="entry name" value="PSMA PROTEIN"/>
    <property type="match status" value="1"/>
</dbReference>
<accession>A0A239FC91</accession>
<feature type="transmembrane region" description="Helical" evidence="6">
    <location>
        <begin position="53"/>
        <end position="75"/>
    </location>
</feature>
<dbReference type="AlphaFoldDB" id="A0A239FC91"/>
<feature type="transmembrane region" description="Helical" evidence="6">
    <location>
        <begin position="82"/>
        <end position="103"/>
    </location>
</feature>
<evidence type="ECO:0000313" key="7">
    <source>
        <dbReference type="EMBL" id="SNS54670.1"/>
    </source>
</evidence>
<evidence type="ECO:0000256" key="2">
    <source>
        <dbReference type="ARBA" id="ARBA00022475"/>
    </source>
</evidence>
<evidence type="ECO:0000256" key="6">
    <source>
        <dbReference type="SAM" id="Phobius"/>
    </source>
</evidence>
<evidence type="ECO:0000256" key="4">
    <source>
        <dbReference type="ARBA" id="ARBA00022989"/>
    </source>
</evidence>
<dbReference type="EMBL" id="FZOQ01000008">
    <property type="protein sequence ID" value="SNS54670.1"/>
    <property type="molecule type" value="Genomic_DNA"/>
</dbReference>
<evidence type="ECO:0000256" key="3">
    <source>
        <dbReference type="ARBA" id="ARBA00022692"/>
    </source>
</evidence>
<proteinExistence type="predicted"/>
<dbReference type="GO" id="GO:0005886">
    <property type="term" value="C:plasma membrane"/>
    <property type="evidence" value="ECO:0007669"/>
    <property type="project" value="UniProtKB-SubCell"/>
</dbReference>
<evidence type="ECO:0000256" key="1">
    <source>
        <dbReference type="ARBA" id="ARBA00004651"/>
    </source>
</evidence>
<feature type="transmembrane region" description="Helical" evidence="6">
    <location>
        <begin position="194"/>
        <end position="214"/>
    </location>
</feature>
<gene>
    <name evidence="7" type="ORF">SAMN06296052_108127</name>
</gene>
<keyword evidence="4 6" id="KW-1133">Transmembrane helix</keyword>
<keyword evidence="3 6" id="KW-0812">Transmembrane</keyword>
<evidence type="ECO:0000256" key="5">
    <source>
        <dbReference type="ARBA" id="ARBA00023136"/>
    </source>
</evidence>
<sequence length="362" mass="40545">MKLAQVYTSTTYAAVSAVGVVIILIGFILYSLFDLGQALNFTDIAAQETEDLILVVLIFFTIRLIAGLIFALLAADQKVSMIGLVDLLTNVVSLVCIFLLKQFTYDSLFLVGFLFSFVIAFVPLVASFWFFSSTYSKFVPNLKYVNFKHAKDLLKLGGNFFFLQGAVIILFFSNNIIISAILGPEQVTIFNIPYKYIGIITMLSVIILNPFWTAATEAFQKDNFNWLRKTSRNLVIIWFLLSLITLTMVIVSPIVYHFWIGNEVHIPFTITTLVGVYVALLAWINTFGYLLNGIGKIKIQLYAYLFAAIGLFPLAYLLAQKLNFGLEGILVANILCILPAGILVPLQFWLILNKRATGLFTK</sequence>
<feature type="transmembrane region" description="Helical" evidence="6">
    <location>
        <begin position="109"/>
        <end position="132"/>
    </location>
</feature>
<feature type="transmembrane region" description="Helical" evidence="6">
    <location>
        <begin position="266"/>
        <end position="289"/>
    </location>
</feature>
<feature type="transmembrane region" description="Helical" evidence="6">
    <location>
        <begin position="153"/>
        <end position="182"/>
    </location>
</feature>
<dbReference type="PANTHER" id="PTHR30250">
    <property type="entry name" value="PST FAMILY PREDICTED COLANIC ACID TRANSPORTER"/>
    <property type="match status" value="1"/>
</dbReference>
<keyword evidence="2" id="KW-1003">Cell membrane</keyword>
<keyword evidence="5 6" id="KW-0472">Membrane</keyword>
<feature type="transmembrane region" description="Helical" evidence="6">
    <location>
        <begin position="12"/>
        <end position="33"/>
    </location>
</feature>
<dbReference type="Proteomes" id="UP000198432">
    <property type="component" value="Unassembled WGS sequence"/>
</dbReference>
<name>A0A239FC91_9BACT</name>
<feature type="transmembrane region" description="Helical" evidence="6">
    <location>
        <begin position="301"/>
        <end position="319"/>
    </location>
</feature>
<organism evidence="7 8">
    <name type="scientific">Pontibacter ummariensis</name>
    <dbReference type="NCBI Taxonomy" id="1610492"/>
    <lineage>
        <taxon>Bacteria</taxon>
        <taxon>Pseudomonadati</taxon>
        <taxon>Bacteroidota</taxon>
        <taxon>Cytophagia</taxon>
        <taxon>Cytophagales</taxon>
        <taxon>Hymenobacteraceae</taxon>
        <taxon>Pontibacter</taxon>
    </lineage>
</organism>
<protein>
    <submittedName>
        <fullName evidence="7">Na+-driven multidrug efflux pump</fullName>
    </submittedName>
</protein>
<feature type="transmembrane region" description="Helical" evidence="6">
    <location>
        <begin position="235"/>
        <end position="260"/>
    </location>
</feature>
<keyword evidence="8" id="KW-1185">Reference proteome</keyword>
<reference evidence="8" key="1">
    <citation type="submission" date="2017-06" db="EMBL/GenBank/DDBJ databases">
        <authorList>
            <person name="Varghese N."/>
            <person name="Submissions S."/>
        </authorList>
    </citation>
    <scope>NUCLEOTIDE SEQUENCE [LARGE SCALE GENOMIC DNA]</scope>
    <source>
        <strain evidence="8">NKM1</strain>
    </source>
</reference>
<evidence type="ECO:0000313" key="8">
    <source>
        <dbReference type="Proteomes" id="UP000198432"/>
    </source>
</evidence>